<feature type="domain" description="AB hydrolase-1" evidence="1">
    <location>
        <begin position="4"/>
        <end position="252"/>
    </location>
</feature>
<name>A0A8J8WIG7_9EURO</name>
<dbReference type="SUPFAM" id="SSF53474">
    <property type="entry name" value="alpha/beta-Hydrolases"/>
    <property type="match status" value="1"/>
</dbReference>
<dbReference type="GO" id="GO:0017000">
    <property type="term" value="P:antibiotic biosynthetic process"/>
    <property type="evidence" value="ECO:0007669"/>
    <property type="project" value="UniProtKB-ARBA"/>
</dbReference>
<accession>A0A8J8WIG7</accession>
<organism evidence="2 3">
    <name type="scientific">Penicillium ucsense</name>
    <dbReference type="NCBI Taxonomy" id="2839758"/>
    <lineage>
        <taxon>Eukaryota</taxon>
        <taxon>Fungi</taxon>
        <taxon>Dikarya</taxon>
        <taxon>Ascomycota</taxon>
        <taxon>Pezizomycotina</taxon>
        <taxon>Eurotiomycetes</taxon>
        <taxon>Eurotiomycetidae</taxon>
        <taxon>Eurotiales</taxon>
        <taxon>Aspergillaceae</taxon>
        <taxon>Penicillium</taxon>
    </lineage>
</organism>
<gene>
    <name evidence="2" type="ORF">PECM_008726</name>
</gene>
<dbReference type="InterPro" id="IPR029058">
    <property type="entry name" value="AB_hydrolase_fold"/>
</dbReference>
<dbReference type="InterPro" id="IPR000073">
    <property type="entry name" value="AB_hydrolase_1"/>
</dbReference>
<reference evidence="2" key="1">
    <citation type="journal article" date="2020" name="Front. Microbiol.">
        <title>Gene regulatory networks of Penicillium echinulatum 2HH and Penicillium oxalicum 114-2 inferred by a computational biology approach.</title>
        <authorList>
            <person name="Lenz A.R."/>
            <person name="Galan-Vasquez E."/>
            <person name="Balbinot E."/>
            <person name="De Abreu F.P."/>
            <person name="De Oliveira N.S."/>
            <person name="Da Rosa L.O."/>
            <person name="De Avila E Silva S."/>
            <person name="Camassola M."/>
            <person name="Dillon A.J.P."/>
            <person name="Perez-Rueda E."/>
        </authorList>
    </citation>
    <scope>NUCLEOTIDE SEQUENCE</scope>
    <source>
        <strain evidence="2">S1M29</strain>
    </source>
</reference>
<keyword evidence="3" id="KW-1185">Reference proteome</keyword>
<dbReference type="PANTHER" id="PTHR37017:SF11">
    <property type="entry name" value="ESTERASE_LIPASE_THIOESTERASE DOMAIN-CONTAINING PROTEIN"/>
    <property type="match status" value="1"/>
</dbReference>
<dbReference type="EMBL" id="WIWV01000093">
    <property type="protein sequence ID" value="KAF7714172.1"/>
    <property type="molecule type" value="Genomic_DNA"/>
</dbReference>
<evidence type="ECO:0000313" key="3">
    <source>
        <dbReference type="Proteomes" id="UP000631181"/>
    </source>
</evidence>
<dbReference type="Gene3D" id="3.40.50.1820">
    <property type="entry name" value="alpha/beta hydrolase"/>
    <property type="match status" value="1"/>
</dbReference>
<dbReference type="InterPro" id="IPR052897">
    <property type="entry name" value="Sec-Metab_Biosynth_Hydrolase"/>
</dbReference>
<evidence type="ECO:0000259" key="1">
    <source>
        <dbReference type="Pfam" id="PF12697"/>
    </source>
</evidence>
<dbReference type="AlphaFoldDB" id="A0A8J8WIG7"/>
<proteinExistence type="predicted"/>
<sequence>MTTVLVVPGAWLTKAFYEPFLQALTEAGYDAQFAEYPSLDPEDPTAFDCHADSKAIAAVLRPLVEEEGKDVLVLMHSYAGMPGAAAATGLAKTQRVQEGKRGGVVGLLFVGAFVVPEGLSCAGLQGGNLPPWILLDQDQTVLTRDKPSANLNLADDPINNFAADVEGALAQSLTAHSKPHATLSFTSPQPHPAWMDDEFKGRLASVVLTEDRAVPKEAQLGMIAATQQPWIVKELPASHCAPFLNRIDDTVALTREILDEML</sequence>
<dbReference type="Proteomes" id="UP000631181">
    <property type="component" value="Unassembled WGS sequence"/>
</dbReference>
<evidence type="ECO:0000313" key="2">
    <source>
        <dbReference type="EMBL" id="KAF7714172.1"/>
    </source>
</evidence>
<dbReference type="PANTHER" id="PTHR37017">
    <property type="entry name" value="AB HYDROLASE-1 DOMAIN-CONTAINING PROTEIN-RELATED"/>
    <property type="match status" value="1"/>
</dbReference>
<protein>
    <recommendedName>
        <fullName evidence="1">AB hydrolase-1 domain-containing protein</fullName>
    </recommendedName>
</protein>
<dbReference type="OrthoDB" id="408373at2759"/>
<comment type="caution">
    <text evidence="2">The sequence shown here is derived from an EMBL/GenBank/DDBJ whole genome shotgun (WGS) entry which is preliminary data.</text>
</comment>
<dbReference type="GO" id="GO:0072330">
    <property type="term" value="P:monocarboxylic acid biosynthetic process"/>
    <property type="evidence" value="ECO:0007669"/>
    <property type="project" value="UniProtKB-ARBA"/>
</dbReference>
<dbReference type="Pfam" id="PF12697">
    <property type="entry name" value="Abhydrolase_6"/>
    <property type="match status" value="1"/>
</dbReference>